<dbReference type="InterPro" id="IPR013762">
    <property type="entry name" value="Integrase-like_cat_sf"/>
</dbReference>
<dbReference type="GO" id="GO:0006310">
    <property type="term" value="P:DNA recombination"/>
    <property type="evidence" value="ECO:0007669"/>
    <property type="project" value="UniProtKB-KW"/>
</dbReference>
<dbReference type="InterPro" id="IPR011010">
    <property type="entry name" value="DNA_brk_join_enz"/>
</dbReference>
<evidence type="ECO:0000256" key="4">
    <source>
        <dbReference type="PROSITE-ProRule" id="PRU01248"/>
    </source>
</evidence>
<dbReference type="PROSITE" id="PS51900">
    <property type="entry name" value="CB"/>
    <property type="match status" value="1"/>
</dbReference>
<dbReference type="InterPro" id="IPR050090">
    <property type="entry name" value="Tyrosine_recombinase_XerCD"/>
</dbReference>
<evidence type="ECO:0000259" key="5">
    <source>
        <dbReference type="PROSITE" id="PS51898"/>
    </source>
</evidence>
<dbReference type="InterPro" id="IPR022000">
    <property type="entry name" value="Min27-like_integrase_DNA_bind"/>
</dbReference>
<dbReference type="InterPro" id="IPR044068">
    <property type="entry name" value="CB"/>
</dbReference>
<dbReference type="SUPFAM" id="SSF56349">
    <property type="entry name" value="DNA breaking-rejoining enzymes"/>
    <property type="match status" value="1"/>
</dbReference>
<keyword evidence="1" id="KW-0229">DNA integration</keyword>
<evidence type="ECO:0000256" key="3">
    <source>
        <dbReference type="ARBA" id="ARBA00023172"/>
    </source>
</evidence>
<evidence type="ECO:0000259" key="6">
    <source>
        <dbReference type="PROSITE" id="PS51900"/>
    </source>
</evidence>
<sequence>MGQTKQILPRGVMIRKHKSGETINISFTFKGVHCREPLSNLEVNPKNIKYAERLLGEIYNKIEKGIFSYVEYFPKSSKLKIFGNKHKGRNINEYLDEYLDICETRGLSPSTIGGYKKCKSALSTLHDLSVVDLTPGILKTWIQKQKTSLKTIRNQLSFLRSALDEAVTDGLITSNPANMVTASRYQSKSSPSDSDYIVDPLTPEEVTAIYSAVRYNQWKNLFQFAINTGLRSSELCALSWGDIDFIGRTAHVQAASVVGVIKGTKTKAGTRIVELNEDAMTALNNQKSFTFLKNETIFEDPKTNKAWAGADAIRKKAWVPTLKKAGVRYRNPYQTRHTFAIKHISNGVNLFWLASQMGHKGPEMLFRHYGAYLEEYDGNTSILKKADNQ</sequence>
<dbReference type="InterPro" id="IPR010998">
    <property type="entry name" value="Integrase_recombinase_N"/>
</dbReference>
<dbReference type="InterPro" id="IPR025269">
    <property type="entry name" value="SAM-like_dom"/>
</dbReference>
<dbReference type="Pfam" id="PF00589">
    <property type="entry name" value="Phage_integrase"/>
    <property type="match status" value="1"/>
</dbReference>
<dbReference type="EMBL" id="JAOWIN010000014">
    <property type="protein sequence ID" value="MDI9094351.1"/>
    <property type="molecule type" value="Genomic_DNA"/>
</dbReference>
<reference evidence="7" key="1">
    <citation type="submission" date="2022-10" db="EMBL/GenBank/DDBJ databases">
        <title>Bacterial isolates recovered from the One Health project in Brazil.</title>
        <authorList>
            <person name="Valiatti T.B."/>
            <person name="Santos F."/>
            <person name="Cayo R."/>
            <person name="Gales A.C."/>
        </authorList>
    </citation>
    <scope>NUCLEOTIDE SEQUENCE</scope>
    <source>
        <strain evidence="7">PVR188</strain>
    </source>
</reference>
<feature type="domain" description="Core-binding (CB)" evidence="6">
    <location>
        <begin position="89"/>
        <end position="167"/>
    </location>
</feature>
<evidence type="ECO:0000256" key="2">
    <source>
        <dbReference type="ARBA" id="ARBA00023125"/>
    </source>
</evidence>
<dbReference type="PROSITE" id="PS51898">
    <property type="entry name" value="TYR_RECOMBINASE"/>
    <property type="match status" value="1"/>
</dbReference>
<dbReference type="PANTHER" id="PTHR30349">
    <property type="entry name" value="PHAGE INTEGRASE-RELATED"/>
    <property type="match status" value="1"/>
</dbReference>
<keyword evidence="2 4" id="KW-0238">DNA-binding</keyword>
<name>A0AAW6UJV6_PRORE</name>
<dbReference type="CDD" id="cd01189">
    <property type="entry name" value="INT_ICEBs1_C_like"/>
    <property type="match status" value="1"/>
</dbReference>
<keyword evidence="3" id="KW-0233">DNA recombination</keyword>
<protein>
    <submittedName>
        <fullName evidence="7">Site-specific integrase</fullName>
    </submittedName>
</protein>
<comment type="caution">
    <text evidence="7">The sequence shown here is derived from an EMBL/GenBank/DDBJ whole genome shotgun (WGS) entry which is preliminary data.</text>
</comment>
<gene>
    <name evidence="7" type="ORF">OGX73_17145</name>
</gene>
<dbReference type="RefSeq" id="WP_283027184.1">
    <property type="nucleotide sequence ID" value="NZ_JAOWIN010000014.1"/>
</dbReference>
<dbReference type="Pfam" id="PF12167">
    <property type="entry name" value="Arm-DNA-bind_2"/>
    <property type="match status" value="1"/>
</dbReference>
<dbReference type="GO" id="GO:0003677">
    <property type="term" value="F:DNA binding"/>
    <property type="evidence" value="ECO:0007669"/>
    <property type="project" value="UniProtKB-UniRule"/>
</dbReference>
<dbReference type="Proteomes" id="UP001159001">
    <property type="component" value="Unassembled WGS sequence"/>
</dbReference>
<evidence type="ECO:0000256" key="1">
    <source>
        <dbReference type="ARBA" id="ARBA00022908"/>
    </source>
</evidence>
<evidence type="ECO:0000313" key="7">
    <source>
        <dbReference type="EMBL" id="MDI9094351.1"/>
    </source>
</evidence>
<dbReference type="AlphaFoldDB" id="A0AAW6UJV6"/>
<accession>A0AAW6UJV6</accession>
<evidence type="ECO:0000313" key="8">
    <source>
        <dbReference type="Proteomes" id="UP001159001"/>
    </source>
</evidence>
<feature type="domain" description="Tyr recombinase" evidence="5">
    <location>
        <begin position="196"/>
        <end position="384"/>
    </location>
</feature>
<dbReference type="Gene3D" id="1.10.443.10">
    <property type="entry name" value="Intergrase catalytic core"/>
    <property type="match status" value="1"/>
</dbReference>
<dbReference type="Gene3D" id="1.10.150.130">
    <property type="match status" value="1"/>
</dbReference>
<proteinExistence type="predicted"/>
<dbReference type="InterPro" id="IPR002104">
    <property type="entry name" value="Integrase_catalytic"/>
</dbReference>
<dbReference type="Pfam" id="PF13102">
    <property type="entry name" value="Phage_int_SAM_5"/>
    <property type="match status" value="1"/>
</dbReference>
<dbReference type="GO" id="GO:0015074">
    <property type="term" value="P:DNA integration"/>
    <property type="evidence" value="ECO:0007669"/>
    <property type="project" value="UniProtKB-KW"/>
</dbReference>
<organism evidence="7 8">
    <name type="scientific">Providencia rettgeri</name>
    <dbReference type="NCBI Taxonomy" id="587"/>
    <lineage>
        <taxon>Bacteria</taxon>
        <taxon>Pseudomonadati</taxon>
        <taxon>Pseudomonadota</taxon>
        <taxon>Gammaproteobacteria</taxon>
        <taxon>Enterobacterales</taxon>
        <taxon>Morganellaceae</taxon>
        <taxon>Providencia</taxon>
    </lineage>
</organism>